<dbReference type="Proteomes" id="UP000180043">
    <property type="component" value="Unassembled WGS sequence"/>
</dbReference>
<feature type="compositionally biased region" description="Basic and acidic residues" evidence="1">
    <location>
        <begin position="433"/>
        <end position="443"/>
    </location>
</feature>
<keyword evidence="2" id="KW-0547">Nucleotide-binding</keyword>
<dbReference type="EMBL" id="MLIQ01000042">
    <property type="protein sequence ID" value="OHU47448.1"/>
    <property type="molecule type" value="Genomic_DNA"/>
</dbReference>
<feature type="region of interest" description="Disordered" evidence="1">
    <location>
        <begin position="423"/>
        <end position="444"/>
    </location>
</feature>
<dbReference type="SUPFAM" id="SSF52540">
    <property type="entry name" value="P-loop containing nucleoside triphosphate hydrolases"/>
    <property type="match status" value="1"/>
</dbReference>
<evidence type="ECO:0000256" key="1">
    <source>
        <dbReference type="SAM" id="MobiDB-lite"/>
    </source>
</evidence>
<gene>
    <name evidence="2" type="ORF">BKG82_27615</name>
</gene>
<dbReference type="PANTHER" id="PTHR11070:SF30">
    <property type="entry name" value="F-BOX DNA HELICASE 1"/>
    <property type="match status" value="1"/>
</dbReference>
<sequence length="485" mass="52885">MQPTEEQVAIVDAAACVKRLVVKAGAGTGKTATLELVAKKIRKPTIYTAYNTAIVKEAAGRFPSHVECRTAHSLAFGAVGHRYRGRLGGARQTGQRAASVLSTHWVDLGGDARISPAQLARVAVATVGRFCNSADDEIFARHVPRQNGLSRSEHDALALSVLPFARRAWSDICDPEGRLRFEHDHYLKMWALTRPLLPADVVMLDEAQDSNPVVARLVQDQVSAQQIACGDSNQSMYEWRGAVDALDRWNADEVLYLSQSWRFGQVIADEANKWLARLDTPLRLTGNPRLASRLADLELPAAILCRTNGEAMKQVMNLLTEGRKVALVGRSRDMINLAQAAAELKSEGRTGHPELYVFTSWGALQDYVENEPDGRDLKPFVDLVDAHGTDAIIDSLEALVPEDKAQTTVSTAHKSKGRQWKTVSIADDFPGDGEQRGSEDTSKADSMVAYVAVTRAQLLLDRGSLAWIDQGAVDSGTTKNGGTHD</sequence>
<name>A0A1S1LDG9_MYCCH</name>
<dbReference type="InterPro" id="IPR000212">
    <property type="entry name" value="DNA_helicase_UvrD/REP"/>
</dbReference>
<evidence type="ECO:0000313" key="3">
    <source>
        <dbReference type="Proteomes" id="UP000180043"/>
    </source>
</evidence>
<keyword evidence="2" id="KW-0067">ATP-binding</keyword>
<dbReference type="Pfam" id="PF13245">
    <property type="entry name" value="AAA_19"/>
    <property type="match status" value="1"/>
</dbReference>
<comment type="caution">
    <text evidence="2">The sequence shown here is derived from an EMBL/GenBank/DDBJ whole genome shotgun (WGS) entry which is preliminary data.</text>
</comment>
<protein>
    <submittedName>
        <fullName evidence="2">DNA helicase</fullName>
    </submittedName>
</protein>
<reference evidence="2 3" key="1">
    <citation type="submission" date="2016-10" db="EMBL/GenBank/DDBJ databases">
        <title>Evaluation of Human, Veterinary and Environmental Mycobacterium chelonae Isolates by Core Genome Phylogenomic Analysis, Targeted Gene Comparison, and Anti-microbial Susceptibility Patterns: A Tale of Mistaken Identities.</title>
        <authorList>
            <person name="Fogelson S.B."/>
            <person name="Camus A.C."/>
            <person name="Lorenz W."/>
            <person name="Vasireddy R."/>
            <person name="Vasireddy S."/>
            <person name="Smith T."/>
            <person name="Brown-Elliott B.A."/>
            <person name="Wallace R.J.Jr."/>
            <person name="Hasan N.A."/>
            <person name="Reischl U."/>
            <person name="Sanchez S."/>
        </authorList>
    </citation>
    <scope>NUCLEOTIDE SEQUENCE [LARGE SCALE GENOMIC DNA]</scope>
    <source>
        <strain evidence="2 3">15515</strain>
    </source>
</reference>
<dbReference type="PANTHER" id="PTHR11070">
    <property type="entry name" value="UVRD / RECB / PCRA DNA HELICASE FAMILY MEMBER"/>
    <property type="match status" value="1"/>
</dbReference>
<dbReference type="GO" id="GO:0031297">
    <property type="term" value="P:replication fork processing"/>
    <property type="evidence" value="ECO:0007669"/>
    <property type="project" value="TreeGrafter"/>
</dbReference>
<dbReference type="InterPro" id="IPR027417">
    <property type="entry name" value="P-loop_NTPase"/>
</dbReference>
<keyword evidence="2" id="KW-0378">Hydrolase</keyword>
<proteinExistence type="predicted"/>
<dbReference type="GO" id="GO:0043138">
    <property type="term" value="F:3'-5' DNA helicase activity"/>
    <property type="evidence" value="ECO:0007669"/>
    <property type="project" value="TreeGrafter"/>
</dbReference>
<dbReference type="GO" id="GO:0000724">
    <property type="term" value="P:double-strand break repair via homologous recombination"/>
    <property type="evidence" value="ECO:0007669"/>
    <property type="project" value="TreeGrafter"/>
</dbReference>
<accession>A0A1S1LDG9</accession>
<dbReference type="GO" id="GO:0005524">
    <property type="term" value="F:ATP binding"/>
    <property type="evidence" value="ECO:0007669"/>
    <property type="project" value="InterPro"/>
</dbReference>
<keyword evidence="2" id="KW-0347">Helicase</keyword>
<dbReference type="AlphaFoldDB" id="A0A1S1LDG9"/>
<dbReference type="GO" id="GO:0003677">
    <property type="term" value="F:DNA binding"/>
    <property type="evidence" value="ECO:0007669"/>
    <property type="project" value="InterPro"/>
</dbReference>
<evidence type="ECO:0000313" key="2">
    <source>
        <dbReference type="EMBL" id="OHU47448.1"/>
    </source>
</evidence>
<organism evidence="2 3">
    <name type="scientific">Mycobacteroides chelonae</name>
    <name type="common">Mycobacterium chelonae</name>
    <dbReference type="NCBI Taxonomy" id="1774"/>
    <lineage>
        <taxon>Bacteria</taxon>
        <taxon>Bacillati</taxon>
        <taxon>Actinomycetota</taxon>
        <taxon>Actinomycetes</taxon>
        <taxon>Mycobacteriales</taxon>
        <taxon>Mycobacteriaceae</taxon>
        <taxon>Mycobacteroides</taxon>
    </lineage>
</organism>
<dbReference type="Gene3D" id="3.40.50.300">
    <property type="entry name" value="P-loop containing nucleotide triphosphate hydrolases"/>
    <property type="match status" value="2"/>
</dbReference>